<sequence length="64" mass="7274">MPQNKIPNATQCILIKTTLLNQKDINIFQTWINLSPFQGQRSPAFGDTIPTMTSEEAKQEKKIL</sequence>
<dbReference type="Proteomes" id="UP000035444">
    <property type="component" value="Unassembled WGS sequence"/>
</dbReference>
<evidence type="ECO:0000256" key="1">
    <source>
        <dbReference type="SAM" id="MobiDB-lite"/>
    </source>
</evidence>
<protein>
    <submittedName>
        <fullName evidence="2">Uncharacterized protein</fullName>
    </submittedName>
</protein>
<comment type="caution">
    <text evidence="2">The sequence shown here is derived from an EMBL/GenBank/DDBJ whole genome shotgun (WGS) entry which is preliminary data.</text>
</comment>
<dbReference type="EMBL" id="LAQL01000003">
    <property type="protein sequence ID" value="KLN61833.1"/>
    <property type="molecule type" value="Genomic_DNA"/>
</dbReference>
<accession>A0A0H2MHG4</accession>
<organism evidence="2 3">
    <name type="scientific">Kiloniella spongiae</name>
    <dbReference type="NCBI Taxonomy" id="1489064"/>
    <lineage>
        <taxon>Bacteria</taxon>
        <taxon>Pseudomonadati</taxon>
        <taxon>Pseudomonadota</taxon>
        <taxon>Alphaproteobacteria</taxon>
        <taxon>Rhodospirillales</taxon>
        <taxon>Kiloniellaceae</taxon>
        <taxon>Kiloniella</taxon>
    </lineage>
</organism>
<name>A0A0H2MHG4_9PROT</name>
<gene>
    <name evidence="2" type="ORF">WH96_05965</name>
</gene>
<proteinExistence type="predicted"/>
<dbReference type="AlphaFoldDB" id="A0A0H2MHG4"/>
<reference evidence="2 3" key="1">
    <citation type="submission" date="2015-03" db="EMBL/GenBank/DDBJ databases">
        <title>Genome Sequence of Kiloniella spongiae MEBiC09566, isolated from a marine sponge.</title>
        <authorList>
            <person name="Shao Z."/>
            <person name="Wang L."/>
            <person name="Li X."/>
        </authorList>
    </citation>
    <scope>NUCLEOTIDE SEQUENCE [LARGE SCALE GENOMIC DNA]</scope>
    <source>
        <strain evidence="2 3">MEBiC09566</strain>
    </source>
</reference>
<feature type="compositionally biased region" description="Basic and acidic residues" evidence="1">
    <location>
        <begin position="55"/>
        <end position="64"/>
    </location>
</feature>
<evidence type="ECO:0000313" key="3">
    <source>
        <dbReference type="Proteomes" id="UP000035444"/>
    </source>
</evidence>
<feature type="region of interest" description="Disordered" evidence="1">
    <location>
        <begin position="43"/>
        <end position="64"/>
    </location>
</feature>
<evidence type="ECO:0000313" key="2">
    <source>
        <dbReference type="EMBL" id="KLN61833.1"/>
    </source>
</evidence>
<keyword evidence="3" id="KW-1185">Reference proteome</keyword>